<protein>
    <submittedName>
        <fullName evidence="5">Cellulose binding domain-containing protein</fullName>
    </submittedName>
</protein>
<evidence type="ECO:0000313" key="6">
    <source>
        <dbReference type="Proteomes" id="UP001595871"/>
    </source>
</evidence>
<dbReference type="InterPro" id="IPR008965">
    <property type="entry name" value="CBM2/CBM3_carb-bd_dom_sf"/>
</dbReference>
<proteinExistence type="predicted"/>
<dbReference type="SMART" id="SM00637">
    <property type="entry name" value="CBD_II"/>
    <property type="match status" value="1"/>
</dbReference>
<keyword evidence="2" id="KW-0624">Polysaccharide degradation</keyword>
<dbReference type="SUPFAM" id="SSF49384">
    <property type="entry name" value="Carbohydrate-binding domain"/>
    <property type="match status" value="1"/>
</dbReference>
<accession>A0ABV8NA89</accession>
<evidence type="ECO:0000256" key="3">
    <source>
        <dbReference type="SAM" id="MobiDB-lite"/>
    </source>
</evidence>
<gene>
    <name evidence="5" type="ORF">ACFO3R_21155</name>
</gene>
<keyword evidence="1" id="KW-0732">Signal</keyword>
<evidence type="ECO:0000259" key="4">
    <source>
        <dbReference type="SMART" id="SM00637"/>
    </source>
</evidence>
<dbReference type="RefSeq" id="WP_200692710.1">
    <property type="nucleotide sequence ID" value="NZ_BAAAYA010000005.1"/>
</dbReference>
<keyword evidence="2" id="KW-0119">Carbohydrate metabolism</keyword>
<evidence type="ECO:0000256" key="2">
    <source>
        <dbReference type="ARBA" id="ARBA00023326"/>
    </source>
</evidence>
<sequence length="106" mass="11421">MDRGGRGAGPRCGDRRDHGRDGAALHLRDRERPTAGRTNTWSGGFQGEVTVRNDGSSALTGWAVGLNLAPGRSISSLCNGAHGYRRSRHRTERPGAARRRPARPPP</sequence>
<feature type="compositionally biased region" description="Gly residues" evidence="3">
    <location>
        <begin position="1"/>
        <end position="10"/>
    </location>
</feature>
<feature type="region of interest" description="Disordered" evidence="3">
    <location>
        <begin position="1"/>
        <end position="47"/>
    </location>
</feature>
<feature type="compositionally biased region" description="Basic residues" evidence="3">
    <location>
        <begin position="83"/>
        <end position="106"/>
    </location>
</feature>
<reference evidence="6" key="1">
    <citation type="journal article" date="2019" name="Int. J. Syst. Evol. Microbiol.">
        <title>The Global Catalogue of Microorganisms (GCM) 10K type strain sequencing project: providing services to taxonomists for standard genome sequencing and annotation.</title>
        <authorList>
            <consortium name="The Broad Institute Genomics Platform"/>
            <consortium name="The Broad Institute Genome Sequencing Center for Infectious Disease"/>
            <person name="Wu L."/>
            <person name="Ma J."/>
        </authorList>
    </citation>
    <scope>NUCLEOTIDE SEQUENCE [LARGE SCALE GENOMIC DNA]</scope>
    <source>
        <strain evidence="6">CCM 3243</strain>
    </source>
</reference>
<dbReference type="Proteomes" id="UP001595871">
    <property type="component" value="Unassembled WGS sequence"/>
</dbReference>
<dbReference type="Pfam" id="PF00553">
    <property type="entry name" value="CBM_2"/>
    <property type="match status" value="1"/>
</dbReference>
<evidence type="ECO:0000313" key="5">
    <source>
        <dbReference type="EMBL" id="MFC4188869.1"/>
    </source>
</evidence>
<feature type="region of interest" description="Disordered" evidence="3">
    <location>
        <begin position="71"/>
        <end position="106"/>
    </location>
</feature>
<feature type="domain" description="CBM2" evidence="4">
    <location>
        <begin position="34"/>
        <end position="106"/>
    </location>
</feature>
<comment type="caution">
    <text evidence="5">The sequence shown here is derived from an EMBL/GenBank/DDBJ whole genome shotgun (WGS) entry which is preliminary data.</text>
</comment>
<dbReference type="InterPro" id="IPR001919">
    <property type="entry name" value="CBD2"/>
</dbReference>
<keyword evidence="6" id="KW-1185">Reference proteome</keyword>
<dbReference type="Gene3D" id="2.60.40.290">
    <property type="match status" value="1"/>
</dbReference>
<dbReference type="EMBL" id="JBHSCF010000034">
    <property type="protein sequence ID" value="MFC4188869.1"/>
    <property type="molecule type" value="Genomic_DNA"/>
</dbReference>
<dbReference type="InterPro" id="IPR012291">
    <property type="entry name" value="CBM2_carb-bd_dom_sf"/>
</dbReference>
<feature type="compositionally biased region" description="Basic and acidic residues" evidence="3">
    <location>
        <begin position="12"/>
        <end position="34"/>
    </location>
</feature>
<name>A0ABV8NA89_9ACTN</name>
<organism evidence="5 6">
    <name type="scientific">Streptomyces flavovirens</name>
    <dbReference type="NCBI Taxonomy" id="52258"/>
    <lineage>
        <taxon>Bacteria</taxon>
        <taxon>Bacillati</taxon>
        <taxon>Actinomycetota</taxon>
        <taxon>Actinomycetes</taxon>
        <taxon>Kitasatosporales</taxon>
        <taxon>Streptomycetaceae</taxon>
        <taxon>Streptomyces</taxon>
    </lineage>
</organism>
<evidence type="ECO:0000256" key="1">
    <source>
        <dbReference type="ARBA" id="ARBA00022729"/>
    </source>
</evidence>